<accession>A0A7S2N5A4</accession>
<keyword evidence="1" id="KW-0812">Transmembrane</keyword>
<reference evidence="2" key="1">
    <citation type="submission" date="2021-01" db="EMBL/GenBank/DDBJ databases">
        <authorList>
            <person name="Corre E."/>
            <person name="Pelletier E."/>
            <person name="Niang G."/>
            <person name="Scheremetjew M."/>
            <person name="Finn R."/>
            <person name="Kale V."/>
            <person name="Holt S."/>
            <person name="Cochrane G."/>
            <person name="Meng A."/>
            <person name="Brown T."/>
            <person name="Cohen L."/>
        </authorList>
    </citation>
    <scope>NUCLEOTIDE SEQUENCE</scope>
    <source>
        <strain evidence="2">CCMP826</strain>
    </source>
</reference>
<evidence type="ECO:0000313" key="2">
    <source>
        <dbReference type="EMBL" id="CAD9520410.1"/>
    </source>
</evidence>
<gene>
    <name evidence="2" type="ORF">HTAM1171_LOCUS12582</name>
</gene>
<proteinExistence type="predicted"/>
<organism evidence="2">
    <name type="scientific">Helicotheca tamesis</name>
    <dbReference type="NCBI Taxonomy" id="374047"/>
    <lineage>
        <taxon>Eukaryota</taxon>
        <taxon>Sar</taxon>
        <taxon>Stramenopiles</taxon>
        <taxon>Ochrophyta</taxon>
        <taxon>Bacillariophyta</taxon>
        <taxon>Mediophyceae</taxon>
        <taxon>Lithodesmiophycidae</taxon>
        <taxon>Lithodesmiales</taxon>
        <taxon>Lithodesmiaceae</taxon>
        <taxon>Helicotheca</taxon>
    </lineage>
</organism>
<protein>
    <recommendedName>
        <fullName evidence="3">TLC domain-containing protein</fullName>
    </recommendedName>
</protein>
<feature type="transmembrane region" description="Helical" evidence="1">
    <location>
        <begin position="149"/>
        <end position="169"/>
    </location>
</feature>
<feature type="transmembrane region" description="Helical" evidence="1">
    <location>
        <begin position="12"/>
        <end position="31"/>
    </location>
</feature>
<name>A0A7S2N5A4_9STRA</name>
<keyword evidence="1" id="KW-0472">Membrane</keyword>
<evidence type="ECO:0008006" key="3">
    <source>
        <dbReference type="Google" id="ProtNLM"/>
    </source>
</evidence>
<evidence type="ECO:0000256" key="1">
    <source>
        <dbReference type="SAM" id="Phobius"/>
    </source>
</evidence>
<feature type="transmembrane region" description="Helical" evidence="1">
    <location>
        <begin position="243"/>
        <end position="265"/>
    </location>
</feature>
<dbReference type="EMBL" id="HBGV01020146">
    <property type="protein sequence ID" value="CAD9520410.1"/>
    <property type="molecule type" value="Transcribed_RNA"/>
</dbReference>
<dbReference type="AlphaFoldDB" id="A0A7S2N5A4"/>
<sequence length="280" mass="31575">MFDFLTPVVVQTGLCCLATQCIFYVLFAYILPKGPWTDMPGFTAHQVVALPLQAYLAYQGMMAWYFYAHSDNYDAEIFDTPVDRILKLHPTGLQLSEIAVGMQLFWDTPLGFIIPALNDPLKLAHHIGMFLTASQSAGSFGRSIGSYHALFYMGVIEISTLPLVFVDLFHPKHKPWFQYFKGNDSPSFLQPFNEVCRIAFALSFLVVRGILFPYEVFTRWVPDILHVASLSPEERDGAALPSLYLVLSTSVLFSLLQLHWAVLIAKQLLKKFVGGEKKKV</sequence>
<keyword evidence="1" id="KW-1133">Transmembrane helix</keyword>